<proteinExistence type="predicted"/>
<dbReference type="PANTHER" id="PTHR43433:SF5">
    <property type="entry name" value="AB HYDROLASE-1 DOMAIN-CONTAINING PROTEIN"/>
    <property type="match status" value="1"/>
</dbReference>
<accession>A0ABY8UJK9</accession>
<dbReference type="InterPro" id="IPR029058">
    <property type="entry name" value="AB_hydrolase_fold"/>
</dbReference>
<dbReference type="PANTHER" id="PTHR43433">
    <property type="entry name" value="HYDROLASE, ALPHA/BETA FOLD FAMILY PROTEIN"/>
    <property type="match status" value="1"/>
</dbReference>
<dbReference type="InterPro" id="IPR050471">
    <property type="entry name" value="AB_hydrolase"/>
</dbReference>
<evidence type="ECO:0000313" key="2">
    <source>
        <dbReference type="EMBL" id="WIA21712.1"/>
    </source>
</evidence>
<keyword evidence="3" id="KW-1185">Reference proteome</keyword>
<reference evidence="2 3" key="1">
    <citation type="submission" date="2023-05" db="EMBL/GenBank/DDBJ databases">
        <title>A 100% complete, gapless, phased diploid assembly of the Scenedesmus obliquus UTEX 3031 genome.</title>
        <authorList>
            <person name="Biondi T.C."/>
            <person name="Hanschen E.R."/>
            <person name="Kwon T."/>
            <person name="Eng W."/>
            <person name="Kruse C.P.S."/>
            <person name="Koehler S.I."/>
            <person name="Kunde Y."/>
            <person name="Gleasner C.D."/>
            <person name="You Mak K.T."/>
            <person name="Polle J."/>
            <person name="Hovde B.T."/>
            <person name="Starkenburg S.R."/>
        </authorList>
    </citation>
    <scope>NUCLEOTIDE SEQUENCE [LARGE SCALE GENOMIC DNA]</scope>
    <source>
        <strain evidence="2 3">DOE0152z</strain>
    </source>
</reference>
<evidence type="ECO:0000259" key="1">
    <source>
        <dbReference type="Pfam" id="PF12146"/>
    </source>
</evidence>
<dbReference type="EMBL" id="CP126220">
    <property type="protein sequence ID" value="WIA21712.1"/>
    <property type="molecule type" value="Genomic_DNA"/>
</dbReference>
<sequence>MDPALEVTPDLSAHMQLSDGVRLHYELFHPRDMSCSKGKVLVVMGAFACKDHFGSAARHLADNGYEVLMYDHRGVVKSGPPRMEQQTSAMLAADAVALLDGVWGCSTPVHVYGASMGGMVAQQLALLLLPQGRLVSLGLAVTCRGLQPLGGLLGPLIKPQLLRPLLQAWYWDSKPALVRRLMRLVLDRGLLDSVHPSGEKYEEVYFRQWSKTFEQWWTFGSGDHTAGACHACVVLTHYLSERQISELRDSGVPILCQVGVVQGLDLSNDCGCLPRVVLTHYLSERQISVLRDSGVPILCQLSTRDHLIPPAMQFELADKLHAKTVTFPTGHMGMLPWAHRFHSMLLEHFAAGAALRQLQQSQAARDWRVNKAVVAAQVSGGYLIY</sequence>
<dbReference type="SUPFAM" id="SSF53474">
    <property type="entry name" value="alpha/beta-Hydrolases"/>
    <property type="match status" value="1"/>
</dbReference>
<dbReference type="Proteomes" id="UP001244341">
    <property type="component" value="Chromosome 13b"/>
</dbReference>
<organism evidence="2 3">
    <name type="scientific">Tetradesmus obliquus</name>
    <name type="common">Green alga</name>
    <name type="synonym">Acutodesmus obliquus</name>
    <dbReference type="NCBI Taxonomy" id="3088"/>
    <lineage>
        <taxon>Eukaryota</taxon>
        <taxon>Viridiplantae</taxon>
        <taxon>Chlorophyta</taxon>
        <taxon>core chlorophytes</taxon>
        <taxon>Chlorophyceae</taxon>
        <taxon>CS clade</taxon>
        <taxon>Sphaeropleales</taxon>
        <taxon>Scenedesmaceae</taxon>
        <taxon>Tetradesmus</taxon>
    </lineage>
</organism>
<feature type="domain" description="Serine aminopeptidase S33" evidence="1">
    <location>
        <begin position="36"/>
        <end position="126"/>
    </location>
</feature>
<gene>
    <name evidence="2" type="ORF">OEZ85_000878</name>
</gene>
<protein>
    <recommendedName>
        <fullName evidence="1">Serine aminopeptidase S33 domain-containing protein</fullName>
    </recommendedName>
</protein>
<dbReference type="Pfam" id="PF12146">
    <property type="entry name" value="Hydrolase_4"/>
    <property type="match status" value="1"/>
</dbReference>
<dbReference type="Gene3D" id="3.40.50.1820">
    <property type="entry name" value="alpha/beta hydrolase"/>
    <property type="match status" value="1"/>
</dbReference>
<evidence type="ECO:0000313" key="3">
    <source>
        <dbReference type="Proteomes" id="UP001244341"/>
    </source>
</evidence>
<name>A0ABY8UJK9_TETOB</name>
<dbReference type="InterPro" id="IPR022742">
    <property type="entry name" value="Hydrolase_4"/>
</dbReference>